<dbReference type="Proteomes" id="UP000772618">
    <property type="component" value="Unassembled WGS sequence"/>
</dbReference>
<comment type="cofactor">
    <cofactor evidence="4">
        <name>Mg(2+)</name>
        <dbReference type="ChEBI" id="CHEBI:18420"/>
    </cofactor>
</comment>
<dbReference type="Pfam" id="PF01812">
    <property type="entry name" value="5-FTHF_cyc-lig"/>
    <property type="match status" value="1"/>
</dbReference>
<keyword evidence="5" id="KW-0436">Ligase</keyword>
<comment type="catalytic activity">
    <reaction evidence="4">
        <text>(6S)-5-formyl-5,6,7,8-tetrahydrofolate + ATP = (6R)-5,10-methenyltetrahydrofolate + ADP + phosphate</text>
        <dbReference type="Rhea" id="RHEA:10488"/>
        <dbReference type="ChEBI" id="CHEBI:30616"/>
        <dbReference type="ChEBI" id="CHEBI:43474"/>
        <dbReference type="ChEBI" id="CHEBI:57455"/>
        <dbReference type="ChEBI" id="CHEBI:57457"/>
        <dbReference type="ChEBI" id="CHEBI:456216"/>
        <dbReference type="EC" id="6.3.3.2"/>
    </reaction>
</comment>
<comment type="similarity">
    <text evidence="1 4">Belongs to the 5-formyltetrahydrofolate cyclo-ligase family.</text>
</comment>
<dbReference type="InterPro" id="IPR024185">
    <property type="entry name" value="FTHF_cligase-like_sf"/>
</dbReference>
<protein>
    <recommendedName>
        <fullName evidence="4">5-formyltetrahydrofolate cyclo-ligase</fullName>
        <ecNumber evidence="4">6.3.3.2</ecNumber>
    </recommendedName>
</protein>
<gene>
    <name evidence="5" type="ORF">KK060_05010</name>
</gene>
<evidence type="ECO:0000313" key="6">
    <source>
        <dbReference type="Proteomes" id="UP000772618"/>
    </source>
</evidence>
<dbReference type="RefSeq" id="WP_254152596.1">
    <property type="nucleotide sequence ID" value="NZ_JAHESD010000007.1"/>
</dbReference>
<accession>A0ABS5VME7</accession>
<dbReference type="InterPro" id="IPR037171">
    <property type="entry name" value="NagB/RpiA_transferase-like"/>
</dbReference>
<dbReference type="Gene3D" id="3.40.50.10420">
    <property type="entry name" value="NagB/RpiA/CoA transferase-like"/>
    <property type="match status" value="1"/>
</dbReference>
<keyword evidence="6" id="KW-1185">Reference proteome</keyword>
<comment type="caution">
    <text evidence="5">The sequence shown here is derived from an EMBL/GenBank/DDBJ whole genome shotgun (WGS) entry which is preliminary data.</text>
</comment>
<dbReference type="PANTHER" id="PTHR23407:SF1">
    <property type="entry name" value="5-FORMYLTETRAHYDROFOLATE CYCLO-LIGASE"/>
    <property type="match status" value="1"/>
</dbReference>
<dbReference type="SUPFAM" id="SSF100950">
    <property type="entry name" value="NagB/RpiA/CoA transferase-like"/>
    <property type="match status" value="1"/>
</dbReference>
<evidence type="ECO:0000256" key="4">
    <source>
        <dbReference type="RuleBase" id="RU361279"/>
    </source>
</evidence>
<sequence>MTKEALRKLFLEKRSSLSQETYDKLNESLIDNFFKSIDFSTLSVLHSFLPIEKTKEPDTRKLIKRIKKQLPSVKIAIPKINTQTSNLDHFYFEGENQLEKNTWGIPEPKQGVPVPLEKIDAVIVPLLAFDKSGHRVGYGRGFYDKFLNQCTGRIQRIGISLFPPVDEIENVNLNDQRLTCAVTPDEVFVFD</sequence>
<dbReference type="EC" id="6.3.3.2" evidence="4"/>
<evidence type="ECO:0000313" key="5">
    <source>
        <dbReference type="EMBL" id="MBT1702628.1"/>
    </source>
</evidence>
<dbReference type="InterPro" id="IPR002698">
    <property type="entry name" value="FTHF_cligase"/>
</dbReference>
<dbReference type="GO" id="GO:0030272">
    <property type="term" value="F:5-formyltetrahydrofolate cyclo-ligase activity"/>
    <property type="evidence" value="ECO:0007669"/>
    <property type="project" value="UniProtKB-EC"/>
</dbReference>
<dbReference type="PANTHER" id="PTHR23407">
    <property type="entry name" value="ATPASE INHIBITOR/5-FORMYLTETRAHYDROFOLATE CYCLO-LIGASE"/>
    <property type="match status" value="1"/>
</dbReference>
<name>A0ABS5VME7_9BACT</name>
<evidence type="ECO:0000256" key="3">
    <source>
        <dbReference type="ARBA" id="ARBA00022840"/>
    </source>
</evidence>
<dbReference type="PIRSF" id="PIRSF006806">
    <property type="entry name" value="FTHF_cligase"/>
    <property type="match status" value="1"/>
</dbReference>
<reference evidence="5 6" key="1">
    <citation type="submission" date="2021-05" db="EMBL/GenBank/DDBJ databases">
        <title>A Polyphasic approach of four new species of the genus Ohtaekwangia: Ohtaekwangia histidinii sp. nov., Ohtaekwangia cretensis sp. nov., Ohtaekwangia indiensis sp. nov., Ohtaekwangia reichenbachii sp. nov. from diverse environment.</title>
        <authorList>
            <person name="Octaviana S."/>
        </authorList>
    </citation>
    <scope>NUCLEOTIDE SEQUENCE [LARGE SCALE GENOMIC DNA]</scope>
    <source>
        <strain evidence="5 6">PWU20</strain>
    </source>
</reference>
<organism evidence="5 6">
    <name type="scientific">Chryseosolibacter indicus</name>
    <dbReference type="NCBI Taxonomy" id="2782351"/>
    <lineage>
        <taxon>Bacteria</taxon>
        <taxon>Pseudomonadati</taxon>
        <taxon>Bacteroidota</taxon>
        <taxon>Cytophagia</taxon>
        <taxon>Cytophagales</taxon>
        <taxon>Chryseotaleaceae</taxon>
        <taxon>Chryseosolibacter</taxon>
    </lineage>
</organism>
<dbReference type="EMBL" id="JAHESD010000007">
    <property type="protein sequence ID" value="MBT1702628.1"/>
    <property type="molecule type" value="Genomic_DNA"/>
</dbReference>
<keyword evidence="2 4" id="KW-0547">Nucleotide-binding</keyword>
<keyword evidence="3 4" id="KW-0067">ATP-binding</keyword>
<keyword evidence="4" id="KW-0479">Metal-binding</keyword>
<keyword evidence="4" id="KW-0460">Magnesium</keyword>
<proteinExistence type="inferred from homology"/>
<evidence type="ECO:0000256" key="1">
    <source>
        <dbReference type="ARBA" id="ARBA00010638"/>
    </source>
</evidence>
<dbReference type="NCBIfam" id="TIGR02727">
    <property type="entry name" value="MTHFS_bact"/>
    <property type="match status" value="1"/>
</dbReference>
<evidence type="ECO:0000256" key="2">
    <source>
        <dbReference type="ARBA" id="ARBA00022741"/>
    </source>
</evidence>